<feature type="domain" description="Phorbol-ester/DAG-type" evidence="20">
    <location>
        <begin position="519"/>
        <end position="567"/>
    </location>
</feature>
<evidence type="ECO:0000259" key="18">
    <source>
        <dbReference type="PROSITE" id="PS50004"/>
    </source>
</evidence>
<feature type="compositionally biased region" description="Gly residues" evidence="17">
    <location>
        <begin position="169"/>
        <end position="178"/>
    </location>
</feature>
<protein>
    <recommendedName>
        <fullName evidence="2">protein kinase C</fullName>
        <ecNumber evidence="2">2.7.11.13</ecNumber>
    </recommendedName>
</protein>
<dbReference type="Pfam" id="PF02185">
    <property type="entry name" value="HR1"/>
    <property type="match status" value="2"/>
</dbReference>
<dbReference type="CDD" id="cd20823">
    <property type="entry name" value="C1_ScPKC1-like_rpt2"/>
    <property type="match status" value="1"/>
</dbReference>
<dbReference type="FunFam" id="3.30.60.20:FF:000014">
    <property type="entry name" value="Protein kinase C"/>
    <property type="match status" value="1"/>
</dbReference>
<dbReference type="InterPro" id="IPR046349">
    <property type="entry name" value="C1-like_sf"/>
</dbReference>
<evidence type="ECO:0000256" key="9">
    <source>
        <dbReference type="ARBA" id="ARBA00022771"/>
    </source>
</evidence>
<sequence>MSVCAQDSTDSHIADVLARVQVQRKHMEAAQAVRGLTSNQDVIRNAEAQIRDAQRNISYLEESLRQLQDRRASSGTPGRTDSPGGVRPGAGTSQGGQPGGPQQGYASSTHSTGNNSNSSFTSPYAAGPESRRPYPGDSSSSYVSSASSGGWNRFEDRPLPAAPGHSEGEGFGSPGGQGEWRPAPIGRMGTSAKKQYTNLDLIKYDTPHTTAKISRMLHQLEFKLQIEKQMKVGIDKMAKLYSMEGDRKSKNDAESKRVESEKKLVLLQQSLKRYKQLHVMEESGEDEMPGSIEDRRQKLRKPLSGTLQVSVRSARDIDHAPNARMGRSVRESTVVIKVEDTPRARTHPSRTDRWQEDFEVAVDNANEIEVTVYDRVGSAHPVPVGMLWIRISDIVEELRKKKFGQVSTIDGGTNAPGGWGTAEDVAAEGPGARGFGGVAGGGAGSLQDASFHLGPAGAQVPLGPTQDGVEAWFAVEPAGAIFLRLNFIKQNVRKRPYDARLGRQGAVRKRKEDVAEINGHKFISRQFYQIVRCALCGELLLNATGSQCEDCRYTCHKKCAQKVVTKCISKSNAETERDEVKIKHRIPHRFVPLTNISANWCCHCGYILPLGRKNARKCAECDITAHSDCAHLVPDLCGMSMELANQLLADMEAIDRVKSSAKTQLPSSQQQFGGGQANGGRIGAPRPTFGGPGAPDGRLTGLEQQTAQMGLGGSPYPQGAGYGDTPVHAQHAQAQSQQPTQAAASLHSQHLGVSQADGGRPPQKAQQQPQSYPQQARPPQDGVRPQPYASEQPAQGVKPPRPLPQQPPTGDGRVQSIAQSASSTQVAAPAAAGAHAPRPVIAQTPSQASIATIGAAPAQAPAYPPSSKRKIGLNDFNFLAVLGKGNFGKVMLAEEKRSGYLYAIKVLKKEFIIENDEVESTKSEKRVFLAAARERHPFLLGLHSCFQTETRVYFVMEYVSGGDLMLHIQREQFTPRRAKFYAAEVLLALEYFHKQGIIYRDLKLDNILLTLDGHIKVADYGLCKEDMWYGKTTSTFCGTPEFMAPEILLEQRYGRAVDWWAFGILIYEMLLGQAPFRGDDEDEIFDAILEDEPLYPIHMPPDSVSILHKLLTRDPARRLGSGATDAEEIKAHPFFRDINWDDMFHKRVPPPFCPTLKNPSDTSWFDSEFTSEKPTLTPVHSVLSTQDQAEFKSFSW</sequence>
<dbReference type="Pfam" id="PF00069">
    <property type="entry name" value="Pkinase"/>
    <property type="match status" value="1"/>
</dbReference>
<dbReference type="PROSITE" id="PS51285">
    <property type="entry name" value="AGC_KINASE_CTER"/>
    <property type="match status" value="1"/>
</dbReference>
<dbReference type="InterPro" id="IPR017441">
    <property type="entry name" value="Protein_kinase_ATP_BS"/>
</dbReference>
<evidence type="ECO:0000313" key="24">
    <source>
        <dbReference type="Proteomes" id="UP000245783"/>
    </source>
</evidence>
<dbReference type="OrthoDB" id="63267at2759"/>
<keyword evidence="5" id="KW-0808">Transferase</keyword>
<keyword evidence="3" id="KW-0723">Serine/threonine-protein kinase</keyword>
<dbReference type="PROSITE" id="PS50081">
    <property type="entry name" value="ZF_DAG_PE_2"/>
    <property type="match status" value="2"/>
</dbReference>
<feature type="domain" description="REM-1" evidence="22">
    <location>
        <begin position="203"/>
        <end position="280"/>
    </location>
</feature>
<dbReference type="Pfam" id="PF00433">
    <property type="entry name" value="Pkinase_C"/>
    <property type="match status" value="1"/>
</dbReference>
<feature type="compositionally biased region" description="Gly residues" evidence="17">
    <location>
        <begin position="86"/>
        <end position="102"/>
    </location>
</feature>
<feature type="compositionally biased region" description="Low complexity" evidence="17">
    <location>
        <begin position="814"/>
        <end position="832"/>
    </location>
</feature>
<dbReference type="GO" id="GO:0106310">
    <property type="term" value="F:protein serine kinase activity"/>
    <property type="evidence" value="ECO:0007669"/>
    <property type="project" value="RHEA"/>
</dbReference>
<evidence type="ECO:0000256" key="6">
    <source>
        <dbReference type="ARBA" id="ARBA00022723"/>
    </source>
</evidence>
<dbReference type="EC" id="2.7.11.13" evidence="2"/>
<dbReference type="FunFam" id="1.10.510.10:FF:000101">
    <property type="entry name" value="Protein kinase C"/>
    <property type="match status" value="1"/>
</dbReference>
<keyword evidence="7" id="KW-0677">Repeat</keyword>
<evidence type="ECO:0000259" key="21">
    <source>
        <dbReference type="PROSITE" id="PS51285"/>
    </source>
</evidence>
<gene>
    <name evidence="23" type="ORF">IE81DRAFT_285253</name>
</gene>
<evidence type="ECO:0000256" key="1">
    <source>
        <dbReference type="ARBA" id="ARBA00005490"/>
    </source>
</evidence>
<feature type="compositionally biased region" description="Low complexity" evidence="17">
    <location>
        <begin position="103"/>
        <end position="122"/>
    </location>
</feature>
<feature type="region of interest" description="Disordered" evidence="17">
    <location>
        <begin position="659"/>
        <end position="832"/>
    </location>
</feature>
<dbReference type="STRING" id="1522189.A0A316WAC9"/>
<keyword evidence="11" id="KW-0862">Zinc</keyword>
<dbReference type="InterPro" id="IPR000961">
    <property type="entry name" value="AGC-kinase_C"/>
</dbReference>
<feature type="domain" description="AGC-kinase C-terminal" evidence="21">
    <location>
        <begin position="1136"/>
        <end position="1196"/>
    </location>
</feature>
<keyword evidence="4" id="KW-0597">Phosphoprotein</keyword>
<evidence type="ECO:0000256" key="12">
    <source>
        <dbReference type="ARBA" id="ARBA00022840"/>
    </source>
</evidence>
<feature type="compositionally biased region" description="Low complexity" evidence="17">
    <location>
        <begin position="761"/>
        <end position="780"/>
    </location>
</feature>
<dbReference type="InterPro" id="IPR037312">
    <property type="entry name" value="PKC-like_HR1"/>
</dbReference>
<dbReference type="PROSITE" id="PS00107">
    <property type="entry name" value="PROTEIN_KINASE_ATP"/>
    <property type="match status" value="1"/>
</dbReference>
<evidence type="ECO:0000256" key="14">
    <source>
        <dbReference type="ARBA" id="ARBA00047470"/>
    </source>
</evidence>
<dbReference type="GO" id="GO:0004697">
    <property type="term" value="F:diacylglycerol-dependent serine/threonine kinase activity"/>
    <property type="evidence" value="ECO:0007669"/>
    <property type="project" value="UniProtKB-EC"/>
</dbReference>
<evidence type="ECO:0000256" key="11">
    <source>
        <dbReference type="ARBA" id="ARBA00022833"/>
    </source>
</evidence>
<dbReference type="CDD" id="cd20822">
    <property type="entry name" value="C1_ScPKC1-like_rpt1"/>
    <property type="match status" value="1"/>
</dbReference>
<evidence type="ECO:0000259" key="22">
    <source>
        <dbReference type="PROSITE" id="PS51860"/>
    </source>
</evidence>
<dbReference type="GeneID" id="37033498"/>
<dbReference type="InterPro" id="IPR017892">
    <property type="entry name" value="Pkinase_C"/>
</dbReference>
<dbReference type="SMART" id="SM00109">
    <property type="entry name" value="C1"/>
    <property type="match status" value="2"/>
</dbReference>
<dbReference type="InterPro" id="IPR000008">
    <property type="entry name" value="C2_dom"/>
</dbReference>
<keyword evidence="12 16" id="KW-0067">ATP-binding</keyword>
<feature type="compositionally biased region" description="Low complexity" evidence="17">
    <location>
        <begin position="729"/>
        <end position="744"/>
    </location>
</feature>
<feature type="compositionally biased region" description="Low complexity" evidence="17">
    <location>
        <begin position="138"/>
        <end position="148"/>
    </location>
</feature>
<dbReference type="InterPro" id="IPR000719">
    <property type="entry name" value="Prot_kinase_dom"/>
</dbReference>
<dbReference type="GO" id="GO:0005524">
    <property type="term" value="F:ATP binding"/>
    <property type="evidence" value="ECO:0007669"/>
    <property type="project" value="UniProtKB-UniRule"/>
</dbReference>
<evidence type="ECO:0000256" key="15">
    <source>
        <dbReference type="PROSITE-ProRule" id="PRU01207"/>
    </source>
</evidence>
<dbReference type="Gene3D" id="2.60.40.150">
    <property type="entry name" value="C2 domain"/>
    <property type="match status" value="1"/>
</dbReference>
<dbReference type="Gene3D" id="3.30.60.20">
    <property type="match status" value="2"/>
</dbReference>
<dbReference type="InterPro" id="IPR002219">
    <property type="entry name" value="PKC_DAG/PE"/>
</dbReference>
<feature type="region of interest" description="Disordered" evidence="17">
    <location>
        <begin position="67"/>
        <end position="188"/>
    </location>
</feature>
<evidence type="ECO:0000256" key="3">
    <source>
        <dbReference type="ARBA" id="ARBA00022527"/>
    </source>
</evidence>
<evidence type="ECO:0000256" key="4">
    <source>
        <dbReference type="ARBA" id="ARBA00022553"/>
    </source>
</evidence>
<comment type="similarity">
    <text evidence="1">Belongs to the protein kinase superfamily. AGC Ser/Thr protein kinase family. PKC subfamily.</text>
</comment>
<dbReference type="RefSeq" id="XP_025372851.1">
    <property type="nucleotide sequence ID" value="XM_025511628.1"/>
</dbReference>
<evidence type="ECO:0000259" key="20">
    <source>
        <dbReference type="PROSITE" id="PS50081"/>
    </source>
</evidence>
<accession>A0A316WAC9</accession>
<feature type="binding site" evidence="16">
    <location>
        <position position="905"/>
    </location>
    <ligand>
        <name>ATP</name>
        <dbReference type="ChEBI" id="CHEBI:30616"/>
    </ligand>
</feature>
<dbReference type="SMART" id="SM00220">
    <property type="entry name" value="S_TKc"/>
    <property type="match status" value="1"/>
</dbReference>
<dbReference type="PROSITE" id="PS00108">
    <property type="entry name" value="PROTEIN_KINASE_ST"/>
    <property type="match status" value="1"/>
</dbReference>
<evidence type="ECO:0000256" key="2">
    <source>
        <dbReference type="ARBA" id="ARBA00012429"/>
    </source>
</evidence>
<dbReference type="FunFam" id="3.30.200.20:FF:000103">
    <property type="entry name" value="Protein kinase C"/>
    <property type="match status" value="1"/>
</dbReference>
<keyword evidence="15" id="KW-0175">Coiled coil</keyword>
<dbReference type="CDD" id="cd11620">
    <property type="entry name" value="HR1_PKC-like_2_fungi"/>
    <property type="match status" value="1"/>
</dbReference>
<keyword evidence="10" id="KW-0418">Kinase</keyword>
<dbReference type="SUPFAM" id="SSF57889">
    <property type="entry name" value="Cysteine-rich domain"/>
    <property type="match status" value="2"/>
</dbReference>
<dbReference type="InterPro" id="IPR011009">
    <property type="entry name" value="Kinase-like_dom_sf"/>
</dbReference>
<dbReference type="FunCoup" id="A0A316WAC9">
    <property type="interactions" value="165"/>
</dbReference>
<evidence type="ECO:0000256" key="13">
    <source>
        <dbReference type="ARBA" id="ARBA00047272"/>
    </source>
</evidence>
<keyword evidence="9" id="KW-0863">Zinc-finger</keyword>
<dbReference type="Gene3D" id="1.10.287.160">
    <property type="entry name" value="HR1 repeat"/>
    <property type="match status" value="1"/>
</dbReference>
<dbReference type="Pfam" id="PF00168">
    <property type="entry name" value="C2"/>
    <property type="match status" value="1"/>
</dbReference>
<dbReference type="SMART" id="SM00133">
    <property type="entry name" value="S_TK_X"/>
    <property type="match status" value="1"/>
</dbReference>
<name>A0A316WAC9_9BASI</name>
<dbReference type="Gene3D" id="3.30.200.20">
    <property type="entry name" value="Phosphorylase Kinase, domain 1"/>
    <property type="match status" value="1"/>
</dbReference>
<dbReference type="GO" id="GO:0007165">
    <property type="term" value="P:signal transduction"/>
    <property type="evidence" value="ECO:0007669"/>
    <property type="project" value="InterPro"/>
</dbReference>
<evidence type="ECO:0000256" key="17">
    <source>
        <dbReference type="SAM" id="MobiDB-lite"/>
    </source>
</evidence>
<dbReference type="InterPro" id="IPR008271">
    <property type="entry name" value="Ser/Thr_kinase_AS"/>
</dbReference>
<organism evidence="23 24">
    <name type="scientific">Ceraceosorus guamensis</name>
    <dbReference type="NCBI Taxonomy" id="1522189"/>
    <lineage>
        <taxon>Eukaryota</taxon>
        <taxon>Fungi</taxon>
        <taxon>Dikarya</taxon>
        <taxon>Basidiomycota</taxon>
        <taxon>Ustilaginomycotina</taxon>
        <taxon>Exobasidiomycetes</taxon>
        <taxon>Ceraceosorales</taxon>
        <taxon>Ceraceosoraceae</taxon>
        <taxon>Ceraceosorus</taxon>
    </lineage>
</organism>
<feature type="domain" description="Phorbol-ester/DAG-type" evidence="20">
    <location>
        <begin position="587"/>
        <end position="637"/>
    </location>
</feature>
<evidence type="ECO:0000256" key="5">
    <source>
        <dbReference type="ARBA" id="ARBA00022679"/>
    </source>
</evidence>
<evidence type="ECO:0000313" key="23">
    <source>
        <dbReference type="EMBL" id="PWN45691.1"/>
    </source>
</evidence>
<dbReference type="SUPFAM" id="SSF56112">
    <property type="entry name" value="Protein kinase-like (PK-like)"/>
    <property type="match status" value="1"/>
</dbReference>
<dbReference type="PROSITE" id="PS50004">
    <property type="entry name" value="C2"/>
    <property type="match status" value="1"/>
</dbReference>
<evidence type="ECO:0000259" key="19">
    <source>
        <dbReference type="PROSITE" id="PS50011"/>
    </source>
</evidence>
<evidence type="ECO:0000256" key="8">
    <source>
        <dbReference type="ARBA" id="ARBA00022741"/>
    </source>
</evidence>
<dbReference type="CDD" id="cd05570">
    <property type="entry name" value="STKc_PKC"/>
    <property type="match status" value="1"/>
</dbReference>
<comment type="catalytic activity">
    <reaction evidence="14">
        <text>L-seryl-[protein] + ATP = O-phospho-L-seryl-[protein] + ADP + H(+)</text>
        <dbReference type="Rhea" id="RHEA:17989"/>
        <dbReference type="Rhea" id="RHEA-COMP:9863"/>
        <dbReference type="Rhea" id="RHEA-COMP:11604"/>
        <dbReference type="ChEBI" id="CHEBI:15378"/>
        <dbReference type="ChEBI" id="CHEBI:29999"/>
        <dbReference type="ChEBI" id="CHEBI:30616"/>
        <dbReference type="ChEBI" id="CHEBI:83421"/>
        <dbReference type="ChEBI" id="CHEBI:456216"/>
        <dbReference type="EC" id="2.7.11.13"/>
    </reaction>
</comment>
<feature type="domain" description="Protein kinase" evidence="19">
    <location>
        <begin position="876"/>
        <end position="1135"/>
    </location>
</feature>
<dbReference type="InterPro" id="IPR035892">
    <property type="entry name" value="C2_domain_sf"/>
</dbReference>
<dbReference type="PROSITE" id="PS00479">
    <property type="entry name" value="ZF_DAG_PE_1"/>
    <property type="match status" value="1"/>
</dbReference>
<dbReference type="PROSITE" id="PS50011">
    <property type="entry name" value="PROTEIN_KINASE_DOM"/>
    <property type="match status" value="1"/>
</dbReference>
<dbReference type="SUPFAM" id="SSF49562">
    <property type="entry name" value="C2 domain (Calcium/lipid-binding domain, CaLB)"/>
    <property type="match status" value="1"/>
</dbReference>
<evidence type="ECO:0000256" key="16">
    <source>
        <dbReference type="PROSITE-ProRule" id="PRU10141"/>
    </source>
</evidence>
<reference evidence="23 24" key="1">
    <citation type="journal article" date="2018" name="Mol. Biol. Evol.">
        <title>Broad Genomic Sampling Reveals a Smut Pathogenic Ancestry of the Fungal Clade Ustilaginomycotina.</title>
        <authorList>
            <person name="Kijpornyongpan T."/>
            <person name="Mondo S.J."/>
            <person name="Barry K."/>
            <person name="Sandor L."/>
            <person name="Lee J."/>
            <person name="Lipzen A."/>
            <person name="Pangilinan J."/>
            <person name="LaButti K."/>
            <person name="Hainaut M."/>
            <person name="Henrissat B."/>
            <person name="Grigoriev I.V."/>
            <person name="Spatafora J.W."/>
            <person name="Aime M.C."/>
        </authorList>
    </citation>
    <scope>NUCLEOTIDE SEQUENCE [LARGE SCALE GENOMIC DNA]</scope>
    <source>
        <strain evidence="23 24">MCA 4658</strain>
    </source>
</reference>
<dbReference type="AlphaFoldDB" id="A0A316WAC9"/>
<keyword evidence="24" id="KW-1185">Reference proteome</keyword>
<comment type="catalytic activity">
    <reaction evidence="13">
        <text>L-threonyl-[protein] + ATP = O-phospho-L-threonyl-[protein] + ADP + H(+)</text>
        <dbReference type="Rhea" id="RHEA:46608"/>
        <dbReference type="Rhea" id="RHEA-COMP:11060"/>
        <dbReference type="Rhea" id="RHEA-COMP:11605"/>
        <dbReference type="ChEBI" id="CHEBI:15378"/>
        <dbReference type="ChEBI" id="CHEBI:30013"/>
        <dbReference type="ChEBI" id="CHEBI:30616"/>
        <dbReference type="ChEBI" id="CHEBI:61977"/>
        <dbReference type="ChEBI" id="CHEBI:456216"/>
        <dbReference type="EC" id="2.7.11.13"/>
    </reaction>
</comment>
<proteinExistence type="inferred from homology"/>
<dbReference type="InParanoid" id="A0A316WAC9"/>
<dbReference type="SMART" id="SM00742">
    <property type="entry name" value="Hr1"/>
    <property type="match status" value="2"/>
</dbReference>
<dbReference type="SMART" id="SM00239">
    <property type="entry name" value="C2"/>
    <property type="match status" value="1"/>
</dbReference>
<dbReference type="GO" id="GO:0009272">
    <property type="term" value="P:fungal-type cell wall biogenesis"/>
    <property type="evidence" value="ECO:0007669"/>
    <property type="project" value="InterPro"/>
</dbReference>
<dbReference type="PROSITE" id="PS51860">
    <property type="entry name" value="REM_1"/>
    <property type="match status" value="1"/>
</dbReference>
<dbReference type="PANTHER" id="PTHR24351">
    <property type="entry name" value="RIBOSOMAL PROTEIN S6 KINASE"/>
    <property type="match status" value="1"/>
</dbReference>
<dbReference type="GO" id="GO:0008270">
    <property type="term" value="F:zinc ion binding"/>
    <property type="evidence" value="ECO:0007669"/>
    <property type="project" value="UniProtKB-KW"/>
</dbReference>
<evidence type="ECO:0000256" key="7">
    <source>
        <dbReference type="ARBA" id="ARBA00022737"/>
    </source>
</evidence>
<keyword evidence="6" id="KW-0479">Metal-binding</keyword>
<keyword evidence="8 16" id="KW-0547">Nucleotide-binding</keyword>
<dbReference type="InterPro" id="IPR011072">
    <property type="entry name" value="HR1_rho-bd"/>
</dbReference>
<feature type="domain" description="C2" evidence="18">
    <location>
        <begin position="284"/>
        <end position="407"/>
    </location>
</feature>
<dbReference type="InterPro" id="IPR036274">
    <property type="entry name" value="HR1_rpt_sf"/>
</dbReference>
<dbReference type="EMBL" id="KZ819354">
    <property type="protein sequence ID" value="PWN45691.1"/>
    <property type="molecule type" value="Genomic_DNA"/>
</dbReference>
<dbReference type="Proteomes" id="UP000245783">
    <property type="component" value="Unassembled WGS sequence"/>
</dbReference>
<feature type="compositionally biased region" description="Gly residues" evidence="17">
    <location>
        <begin position="672"/>
        <end position="682"/>
    </location>
</feature>
<dbReference type="FunFam" id="3.30.60.20:FF:000034">
    <property type="entry name" value="Protein kinase C"/>
    <property type="match status" value="1"/>
</dbReference>
<dbReference type="Pfam" id="PF00130">
    <property type="entry name" value="C1_1"/>
    <property type="match status" value="2"/>
</dbReference>
<dbReference type="Gene3D" id="1.10.510.10">
    <property type="entry name" value="Transferase(Phosphotransferase) domain 1"/>
    <property type="match status" value="1"/>
</dbReference>
<dbReference type="SUPFAM" id="SSF46585">
    <property type="entry name" value="HR1 repeat"/>
    <property type="match status" value="1"/>
</dbReference>
<evidence type="ECO:0000256" key="10">
    <source>
        <dbReference type="ARBA" id="ARBA00022777"/>
    </source>
</evidence>